<organism evidence="1 2">
    <name type="scientific">Tunturiibacter empetritectus</name>
    <dbReference type="NCBI Taxonomy" id="3069691"/>
    <lineage>
        <taxon>Bacteria</taxon>
        <taxon>Pseudomonadati</taxon>
        <taxon>Acidobacteriota</taxon>
        <taxon>Terriglobia</taxon>
        <taxon>Terriglobales</taxon>
        <taxon>Acidobacteriaceae</taxon>
        <taxon>Tunturiibacter</taxon>
    </lineage>
</organism>
<sequence length="58" mass="6264">MPPISASEAAAGPPPPACPIATEHHSRFCPTCSSRLEDSRCKLICRTCGYFLSCADFY</sequence>
<reference evidence="1" key="1">
    <citation type="submission" date="2020-08" db="EMBL/GenBank/DDBJ databases">
        <title>Genomic Encyclopedia of Type Strains, Phase IV (KMG-V): Genome sequencing to study the core and pangenomes of soil and plant-associated prokaryotes.</title>
        <authorList>
            <person name="Whitman W."/>
        </authorList>
    </citation>
    <scope>NUCLEOTIDE SEQUENCE [LARGE SCALE GENOMIC DNA]</scope>
    <source>
        <strain evidence="1">M8UP27</strain>
    </source>
</reference>
<comment type="caution">
    <text evidence="1">The sequence shown here is derived from an EMBL/GenBank/DDBJ whole genome shotgun (WGS) entry which is preliminary data.</text>
</comment>
<evidence type="ECO:0000313" key="2">
    <source>
        <dbReference type="Proteomes" id="UP000568106"/>
    </source>
</evidence>
<dbReference type="Proteomes" id="UP000568106">
    <property type="component" value="Unassembled WGS sequence"/>
</dbReference>
<evidence type="ECO:0000313" key="1">
    <source>
        <dbReference type="EMBL" id="MBB5318624.1"/>
    </source>
</evidence>
<name>A0A7W8IK34_9BACT</name>
<gene>
    <name evidence="1" type="ORF">HDF09_003323</name>
</gene>
<keyword evidence="2" id="KW-1185">Reference proteome</keyword>
<dbReference type="EMBL" id="JACHDY010000005">
    <property type="protein sequence ID" value="MBB5318624.1"/>
    <property type="molecule type" value="Genomic_DNA"/>
</dbReference>
<protein>
    <submittedName>
        <fullName evidence="1">Uncharacterized protein</fullName>
    </submittedName>
</protein>
<dbReference type="AlphaFoldDB" id="A0A7W8IK34"/>
<proteinExistence type="predicted"/>
<accession>A0A7W8IK34</accession>